<evidence type="ECO:0000256" key="1">
    <source>
        <dbReference type="ARBA" id="ARBA00004496"/>
    </source>
</evidence>
<dbReference type="Proteomes" id="UP001318860">
    <property type="component" value="Unassembled WGS sequence"/>
</dbReference>
<dbReference type="PANTHER" id="PTHR22624:SF49">
    <property type="entry name" value="CYSTEINE PROTEASE"/>
    <property type="match status" value="1"/>
</dbReference>
<dbReference type="SUPFAM" id="SSF54001">
    <property type="entry name" value="Cysteine proteinases"/>
    <property type="match status" value="1"/>
</dbReference>
<gene>
    <name evidence="15" type="ORF">DH2020_037848</name>
</gene>
<proteinExistence type="inferred from homology"/>
<name>A0ABR0V2S0_REHGL</name>
<dbReference type="InterPro" id="IPR046792">
    <property type="entry name" value="Peptidase_C54_cat"/>
</dbReference>
<keyword evidence="3" id="KW-0813">Transport</keyword>
<evidence type="ECO:0000256" key="8">
    <source>
        <dbReference type="ARBA" id="ARBA00022927"/>
    </source>
</evidence>
<comment type="similarity">
    <text evidence="2 13">Belongs to the peptidase C54 family.</text>
</comment>
<evidence type="ECO:0000313" key="16">
    <source>
        <dbReference type="Proteomes" id="UP001318860"/>
    </source>
</evidence>
<dbReference type="EC" id="3.4.22.-" evidence="13"/>
<dbReference type="PANTHER" id="PTHR22624">
    <property type="entry name" value="CYSTEINE PROTEASE ATG4"/>
    <property type="match status" value="1"/>
</dbReference>
<comment type="subunit">
    <text evidence="11">Interacts with ATG8.</text>
</comment>
<organism evidence="15 16">
    <name type="scientific">Rehmannia glutinosa</name>
    <name type="common">Chinese foxglove</name>
    <dbReference type="NCBI Taxonomy" id="99300"/>
    <lineage>
        <taxon>Eukaryota</taxon>
        <taxon>Viridiplantae</taxon>
        <taxon>Streptophyta</taxon>
        <taxon>Embryophyta</taxon>
        <taxon>Tracheophyta</taxon>
        <taxon>Spermatophyta</taxon>
        <taxon>Magnoliopsida</taxon>
        <taxon>eudicotyledons</taxon>
        <taxon>Gunneridae</taxon>
        <taxon>Pentapetalae</taxon>
        <taxon>asterids</taxon>
        <taxon>lamiids</taxon>
        <taxon>Lamiales</taxon>
        <taxon>Orobanchaceae</taxon>
        <taxon>Rehmannieae</taxon>
        <taxon>Rehmannia</taxon>
    </lineage>
</organism>
<evidence type="ECO:0000256" key="13">
    <source>
        <dbReference type="RuleBase" id="RU363115"/>
    </source>
</evidence>
<comment type="catalytic activity">
    <reaction evidence="10">
        <text>[protein]-C-terminal L-amino acid-glycyl-phosphatidylethanolamide + H2O = [protein]-C-terminal L-amino acid-glycine + a 1,2-diacyl-sn-glycero-3-phosphoethanolamine</text>
        <dbReference type="Rhea" id="RHEA:67548"/>
        <dbReference type="Rhea" id="RHEA-COMP:17323"/>
        <dbReference type="Rhea" id="RHEA-COMP:17324"/>
        <dbReference type="ChEBI" id="CHEBI:15377"/>
        <dbReference type="ChEBI" id="CHEBI:64612"/>
        <dbReference type="ChEBI" id="CHEBI:172940"/>
        <dbReference type="ChEBI" id="CHEBI:172941"/>
    </reaction>
    <physiologicalReaction direction="left-to-right" evidence="10">
        <dbReference type="Rhea" id="RHEA:67549"/>
    </physiologicalReaction>
</comment>
<comment type="function">
    <text evidence="12">Cysteine protease that plays a key role in autophagy by mediating both proteolytic activation and delipidation of ATG8 family proteins. The protease activity is required for proteolytic activation of ATG8 family proteins: cleaves the C-terminal amino acid of ATG8 proteins to reveal a C-terminal glycine. Exposure of the glycine at the C-terminus is essential for ATG8 proteins conjugation to phosphatidylethanolamine (PE) and insertion to membranes, which is necessary for autophagy. In addition to the protease activity, also mediates delipidation of PE-conjugated ATG8 proteins.</text>
</comment>
<keyword evidence="4 13" id="KW-0963">Cytoplasm</keyword>
<accession>A0ABR0V2S0</accession>
<evidence type="ECO:0000256" key="10">
    <source>
        <dbReference type="ARBA" id="ARBA00029362"/>
    </source>
</evidence>
<evidence type="ECO:0000256" key="9">
    <source>
        <dbReference type="ARBA" id="ARBA00023006"/>
    </source>
</evidence>
<protein>
    <recommendedName>
        <fullName evidence="13">Cysteine protease</fullName>
        <ecNumber evidence="13">3.4.22.-</ecNumber>
    </recommendedName>
</protein>
<reference evidence="15 16" key="1">
    <citation type="journal article" date="2021" name="Comput. Struct. Biotechnol. J.">
        <title>De novo genome assembly of the potent medicinal plant Rehmannia glutinosa using nanopore technology.</title>
        <authorList>
            <person name="Ma L."/>
            <person name="Dong C."/>
            <person name="Song C."/>
            <person name="Wang X."/>
            <person name="Zheng X."/>
            <person name="Niu Y."/>
            <person name="Chen S."/>
            <person name="Feng W."/>
        </authorList>
    </citation>
    <scope>NUCLEOTIDE SEQUENCE [LARGE SCALE GENOMIC DNA]</scope>
    <source>
        <strain evidence="15">DH-2019</strain>
    </source>
</reference>
<keyword evidence="6 13" id="KW-0378">Hydrolase</keyword>
<evidence type="ECO:0000256" key="4">
    <source>
        <dbReference type="ARBA" id="ARBA00022490"/>
    </source>
</evidence>
<keyword evidence="7" id="KW-0788">Thiol protease</keyword>
<comment type="caution">
    <text evidence="15">The sequence shown here is derived from an EMBL/GenBank/DDBJ whole genome shotgun (WGS) entry which is preliminary data.</text>
</comment>
<evidence type="ECO:0000256" key="2">
    <source>
        <dbReference type="ARBA" id="ARBA00010958"/>
    </source>
</evidence>
<keyword evidence="16" id="KW-1185">Reference proteome</keyword>
<dbReference type="EMBL" id="JABTTQ020001741">
    <property type="protein sequence ID" value="KAK6128412.1"/>
    <property type="molecule type" value="Genomic_DNA"/>
</dbReference>
<dbReference type="InterPro" id="IPR038765">
    <property type="entry name" value="Papain-like_cys_pep_sf"/>
</dbReference>
<sequence>MSSNFIKFFVHARHIFPFYGTTVVVDIKRDVVDLDTSSYHCNVVRHIPLDSIDSSLAIGFYCRDKSDFDDFCVRASELIDRSNGAPLFTIAETRSSPRPSNDHTAFGANATGTQDYDIVHRMATGESEDCAQEDDWQLL</sequence>
<feature type="domain" description="Peptidase C54 catalytic" evidence="14">
    <location>
        <begin position="32"/>
        <end position="73"/>
    </location>
</feature>
<evidence type="ECO:0000256" key="5">
    <source>
        <dbReference type="ARBA" id="ARBA00022670"/>
    </source>
</evidence>
<evidence type="ECO:0000259" key="14">
    <source>
        <dbReference type="Pfam" id="PF03416"/>
    </source>
</evidence>
<evidence type="ECO:0000256" key="11">
    <source>
        <dbReference type="ARBA" id="ARBA00038724"/>
    </source>
</evidence>
<comment type="subcellular location">
    <subcellularLocation>
        <location evidence="1 13">Cytoplasm</location>
    </subcellularLocation>
</comment>
<keyword evidence="9 13" id="KW-0072">Autophagy</keyword>
<evidence type="ECO:0000256" key="6">
    <source>
        <dbReference type="ARBA" id="ARBA00022801"/>
    </source>
</evidence>
<evidence type="ECO:0000256" key="12">
    <source>
        <dbReference type="ARBA" id="ARBA00045891"/>
    </source>
</evidence>
<evidence type="ECO:0000256" key="7">
    <source>
        <dbReference type="ARBA" id="ARBA00022807"/>
    </source>
</evidence>
<keyword evidence="5 13" id="KW-0645">Protease</keyword>
<dbReference type="InterPro" id="IPR005078">
    <property type="entry name" value="Peptidase_C54"/>
</dbReference>
<evidence type="ECO:0000256" key="3">
    <source>
        <dbReference type="ARBA" id="ARBA00022448"/>
    </source>
</evidence>
<dbReference type="Pfam" id="PF03416">
    <property type="entry name" value="Peptidase_C54"/>
    <property type="match status" value="1"/>
</dbReference>
<evidence type="ECO:0000313" key="15">
    <source>
        <dbReference type="EMBL" id="KAK6128412.1"/>
    </source>
</evidence>
<keyword evidence="8 13" id="KW-0653">Protein transport</keyword>